<sequence>MKEILHIITKVNPDGLILQELKEYGTHLQEGERVLMRSIIDTREEQVRKALIELGWTPPQEEGT</sequence>
<protein>
    <submittedName>
        <fullName evidence="1">Uncharacterized protein</fullName>
    </submittedName>
</protein>
<dbReference type="EMBL" id="LAZR01001506">
    <property type="protein sequence ID" value="KKN43523.1"/>
    <property type="molecule type" value="Genomic_DNA"/>
</dbReference>
<name>A0A0F9TQ64_9ZZZZ</name>
<organism evidence="1">
    <name type="scientific">marine sediment metagenome</name>
    <dbReference type="NCBI Taxonomy" id="412755"/>
    <lineage>
        <taxon>unclassified sequences</taxon>
        <taxon>metagenomes</taxon>
        <taxon>ecological metagenomes</taxon>
    </lineage>
</organism>
<accession>A0A0F9TQ64</accession>
<reference evidence="1" key="1">
    <citation type="journal article" date="2015" name="Nature">
        <title>Complex archaea that bridge the gap between prokaryotes and eukaryotes.</title>
        <authorList>
            <person name="Spang A."/>
            <person name="Saw J.H."/>
            <person name="Jorgensen S.L."/>
            <person name="Zaremba-Niedzwiedzka K."/>
            <person name="Martijn J."/>
            <person name="Lind A.E."/>
            <person name="van Eijk R."/>
            <person name="Schleper C."/>
            <person name="Guy L."/>
            <person name="Ettema T.J."/>
        </authorList>
    </citation>
    <scope>NUCLEOTIDE SEQUENCE</scope>
</reference>
<evidence type="ECO:0000313" key="1">
    <source>
        <dbReference type="EMBL" id="KKN43523.1"/>
    </source>
</evidence>
<gene>
    <name evidence="1" type="ORF">LCGC14_0702460</name>
</gene>
<dbReference type="AlphaFoldDB" id="A0A0F9TQ64"/>
<comment type="caution">
    <text evidence="1">The sequence shown here is derived from an EMBL/GenBank/DDBJ whole genome shotgun (WGS) entry which is preliminary data.</text>
</comment>
<proteinExistence type="predicted"/>